<dbReference type="RefSeq" id="WP_129821502.1">
    <property type="nucleotide sequence ID" value="NZ_CAJJOK010000035.1"/>
</dbReference>
<comment type="caution">
    <text evidence="1">The sequence shown here is derived from an EMBL/GenBank/DDBJ whole genome shotgun (WGS) entry which is preliminary data.</text>
</comment>
<name>A0A6I3N8U0_9FIRM</name>
<dbReference type="EMBL" id="WMQV01000020">
    <property type="protein sequence ID" value="MTL94683.1"/>
    <property type="molecule type" value="Genomic_DNA"/>
</dbReference>
<evidence type="ECO:0000313" key="1">
    <source>
        <dbReference type="EMBL" id="MTL94683.1"/>
    </source>
</evidence>
<organism evidence="1">
    <name type="scientific">Turicibacter sanguinis</name>
    <dbReference type="NCBI Taxonomy" id="154288"/>
    <lineage>
        <taxon>Bacteria</taxon>
        <taxon>Bacillati</taxon>
        <taxon>Bacillota</taxon>
        <taxon>Erysipelotrichia</taxon>
        <taxon>Erysipelotrichales</taxon>
        <taxon>Turicibacteraceae</taxon>
        <taxon>Turicibacter</taxon>
    </lineage>
</organism>
<sequence length="286" mass="32115">MSICKKTLLTFNGYSIPLDSPLCFYQNDTLYLQFDIDIFGLTFNNQTIFSDYKLDGLTIQLFIKDDNQVSEIEITTQEQNSISCYLGLNYTQKIGTKLLQFILTDASGCKLTLPTFELEIRERLSKDSVNAILTEDEKSLVTENGDFILSSIPSSIKISDLPELTEIHTQSFVPIVADNTTLKFNLQNLETDAIDLRQYATKDDSDSKADLNHTHSEYLTELPEHTHDYSTLTNLPSIPSLEGLATVSYVNQAITDLIKDYGLTLTSDPDSNPDPTPDSTDDKSYE</sequence>
<gene>
    <name evidence="1" type="ORF">GMA64_09110</name>
</gene>
<accession>A0A6I3N8U0</accession>
<proteinExistence type="predicted"/>
<dbReference type="AlphaFoldDB" id="A0A6I3N8U0"/>
<reference evidence="1" key="1">
    <citation type="journal article" date="2019" name="Nat. Med.">
        <title>A library of human gut bacterial isolates paired with longitudinal multiomics data enables mechanistic microbiome research.</title>
        <authorList>
            <person name="Poyet M."/>
            <person name="Groussin M."/>
            <person name="Gibbons S.M."/>
            <person name="Avila-Pacheco J."/>
            <person name="Jiang X."/>
            <person name="Kearney S.M."/>
            <person name="Perrotta A.R."/>
            <person name="Berdy B."/>
            <person name="Zhao S."/>
            <person name="Lieberman T.D."/>
            <person name="Swanson P.K."/>
            <person name="Smith M."/>
            <person name="Roesemann S."/>
            <person name="Alexander J.E."/>
            <person name="Rich S.A."/>
            <person name="Livny J."/>
            <person name="Vlamakis H."/>
            <person name="Clish C."/>
            <person name="Bullock K."/>
            <person name="Deik A."/>
            <person name="Scott J."/>
            <person name="Pierce K.A."/>
            <person name="Xavier R.J."/>
            <person name="Alm E.J."/>
        </authorList>
    </citation>
    <scope>NUCLEOTIDE SEQUENCE</scope>
    <source>
        <strain evidence="1">BIOML-A179</strain>
    </source>
</reference>
<protein>
    <submittedName>
        <fullName evidence="1">Uncharacterized protein</fullName>
    </submittedName>
</protein>